<protein>
    <submittedName>
        <fullName evidence="1">Uncharacterized protein</fullName>
    </submittedName>
</protein>
<sequence length="120" mass="14180">MSSTRSASIAFSLVIVHFSKLVFRHAIEAINEPSLDHGRTNQPSSDHWSYRSAIIRPWRDRSAIIRPWRDQSYTQRVSEISLPHRFLPQDDRKYVERSHQENPHFCLEEALVGERCRMCF</sequence>
<organism evidence="1 2">
    <name type="scientific">Araneus ventricosus</name>
    <name type="common">Orbweaver spider</name>
    <name type="synonym">Epeira ventricosa</name>
    <dbReference type="NCBI Taxonomy" id="182803"/>
    <lineage>
        <taxon>Eukaryota</taxon>
        <taxon>Metazoa</taxon>
        <taxon>Ecdysozoa</taxon>
        <taxon>Arthropoda</taxon>
        <taxon>Chelicerata</taxon>
        <taxon>Arachnida</taxon>
        <taxon>Araneae</taxon>
        <taxon>Araneomorphae</taxon>
        <taxon>Entelegynae</taxon>
        <taxon>Araneoidea</taxon>
        <taxon>Araneidae</taxon>
        <taxon>Araneus</taxon>
    </lineage>
</organism>
<evidence type="ECO:0000313" key="1">
    <source>
        <dbReference type="EMBL" id="GBM18751.1"/>
    </source>
</evidence>
<gene>
    <name evidence="1" type="ORF">AVEN_44309_1</name>
</gene>
<name>A0A4Y2DPP2_ARAVE</name>
<keyword evidence="2" id="KW-1185">Reference proteome</keyword>
<dbReference type="EMBL" id="BGPR01000410">
    <property type="protein sequence ID" value="GBM18751.1"/>
    <property type="molecule type" value="Genomic_DNA"/>
</dbReference>
<proteinExistence type="predicted"/>
<accession>A0A4Y2DPP2</accession>
<evidence type="ECO:0000313" key="2">
    <source>
        <dbReference type="Proteomes" id="UP000499080"/>
    </source>
</evidence>
<dbReference type="AlphaFoldDB" id="A0A4Y2DPP2"/>
<reference evidence="1 2" key="1">
    <citation type="journal article" date="2019" name="Sci. Rep.">
        <title>Orb-weaving spider Araneus ventricosus genome elucidates the spidroin gene catalogue.</title>
        <authorList>
            <person name="Kono N."/>
            <person name="Nakamura H."/>
            <person name="Ohtoshi R."/>
            <person name="Moran D.A.P."/>
            <person name="Shinohara A."/>
            <person name="Yoshida Y."/>
            <person name="Fujiwara M."/>
            <person name="Mori M."/>
            <person name="Tomita M."/>
            <person name="Arakawa K."/>
        </authorList>
    </citation>
    <scope>NUCLEOTIDE SEQUENCE [LARGE SCALE GENOMIC DNA]</scope>
</reference>
<comment type="caution">
    <text evidence="1">The sequence shown here is derived from an EMBL/GenBank/DDBJ whole genome shotgun (WGS) entry which is preliminary data.</text>
</comment>
<dbReference type="Proteomes" id="UP000499080">
    <property type="component" value="Unassembled WGS sequence"/>
</dbReference>